<sequence length="51" mass="5789">MLDCDLALSLLDYTRSQFIVDLDFFFSDPEALELLTALCYEHRGSGEPVAF</sequence>
<reference evidence="1" key="1">
    <citation type="submission" date="2014-12" db="EMBL/GenBank/DDBJ databases">
        <title>Insight into the proteome of Arion vulgaris.</title>
        <authorList>
            <person name="Aradska J."/>
            <person name="Bulat T."/>
            <person name="Smidak R."/>
            <person name="Sarate P."/>
            <person name="Gangsoo J."/>
            <person name="Sialana F."/>
            <person name="Bilban M."/>
            <person name="Lubec G."/>
        </authorList>
    </citation>
    <scope>NUCLEOTIDE SEQUENCE</scope>
    <source>
        <tissue evidence="1">Skin</tissue>
    </source>
</reference>
<proteinExistence type="predicted"/>
<protein>
    <submittedName>
        <fullName evidence="1">Uncharacterized protein</fullName>
    </submittedName>
</protein>
<dbReference type="AlphaFoldDB" id="A0A0B6ZMT9"/>
<feature type="non-terminal residue" evidence="1">
    <location>
        <position position="51"/>
    </location>
</feature>
<name>A0A0B6ZMT9_9EUPU</name>
<accession>A0A0B6ZMT9</accession>
<gene>
    <name evidence="1" type="primary">ORF71342</name>
</gene>
<evidence type="ECO:0000313" key="1">
    <source>
        <dbReference type="EMBL" id="CEK69722.1"/>
    </source>
</evidence>
<dbReference type="EMBL" id="HACG01022857">
    <property type="protein sequence ID" value="CEK69722.1"/>
    <property type="molecule type" value="Transcribed_RNA"/>
</dbReference>
<organism evidence="1">
    <name type="scientific">Arion vulgaris</name>
    <dbReference type="NCBI Taxonomy" id="1028688"/>
    <lineage>
        <taxon>Eukaryota</taxon>
        <taxon>Metazoa</taxon>
        <taxon>Spiralia</taxon>
        <taxon>Lophotrochozoa</taxon>
        <taxon>Mollusca</taxon>
        <taxon>Gastropoda</taxon>
        <taxon>Heterobranchia</taxon>
        <taxon>Euthyneura</taxon>
        <taxon>Panpulmonata</taxon>
        <taxon>Eupulmonata</taxon>
        <taxon>Stylommatophora</taxon>
        <taxon>Helicina</taxon>
        <taxon>Arionoidea</taxon>
        <taxon>Arionidae</taxon>
        <taxon>Arion</taxon>
    </lineage>
</organism>